<dbReference type="OrthoDB" id="3243310at2759"/>
<sequence>MQAAPNVTKLPSPLNQPSHSPPYHTPTGSSHGESVTAVDMDYVSYKRDSYQSNGSSSLRVPSLPPTVRKAIVTNNARVTPPAVSKFASNTPPLQAMKTRTPDKSLPVHEEPEDDIATSKNGDDYAHGNDYNEDGDNDTLIENDNDFPVDAYPNHTLPGNTPRSLQMRLSSLIKHHRNGSTDRLGLRSFDTAVFEKPPTRFTEERRELPALPVIITYSLMSFAQFPAFWHTTCSLHMFAVSVVKK</sequence>
<feature type="compositionally biased region" description="Basic and acidic residues" evidence="1">
    <location>
        <begin position="99"/>
        <end position="109"/>
    </location>
</feature>
<dbReference type="AlphaFoldDB" id="A0A9P7AFX6"/>
<feature type="compositionally biased region" description="Acidic residues" evidence="1">
    <location>
        <begin position="130"/>
        <end position="139"/>
    </location>
</feature>
<evidence type="ECO:0000256" key="1">
    <source>
        <dbReference type="SAM" id="MobiDB-lite"/>
    </source>
</evidence>
<dbReference type="RefSeq" id="XP_041155815.1">
    <property type="nucleotide sequence ID" value="XM_041307317.1"/>
</dbReference>
<dbReference type="GeneID" id="64601081"/>
<dbReference type="EMBL" id="JABBWE010000066">
    <property type="protein sequence ID" value="KAG1788624.1"/>
    <property type="molecule type" value="Genomic_DNA"/>
</dbReference>
<evidence type="ECO:0000313" key="2">
    <source>
        <dbReference type="EMBL" id="KAG1788624.1"/>
    </source>
</evidence>
<feature type="region of interest" description="Disordered" evidence="1">
    <location>
        <begin position="1"/>
        <end position="40"/>
    </location>
</feature>
<feature type="region of interest" description="Disordered" evidence="1">
    <location>
        <begin position="82"/>
        <end position="139"/>
    </location>
</feature>
<reference evidence="2" key="1">
    <citation type="journal article" date="2020" name="New Phytol.">
        <title>Comparative genomics reveals dynamic genome evolution in host specialist ectomycorrhizal fungi.</title>
        <authorList>
            <person name="Lofgren L.A."/>
            <person name="Nguyen N.H."/>
            <person name="Vilgalys R."/>
            <person name="Ruytinx J."/>
            <person name="Liao H.L."/>
            <person name="Branco S."/>
            <person name="Kuo A."/>
            <person name="LaButti K."/>
            <person name="Lipzen A."/>
            <person name="Andreopoulos W."/>
            <person name="Pangilinan J."/>
            <person name="Riley R."/>
            <person name="Hundley H."/>
            <person name="Na H."/>
            <person name="Barry K."/>
            <person name="Grigoriev I.V."/>
            <person name="Stajich J.E."/>
            <person name="Kennedy P.G."/>
        </authorList>
    </citation>
    <scope>NUCLEOTIDE SEQUENCE</scope>
    <source>
        <strain evidence="2">S12</strain>
    </source>
</reference>
<comment type="caution">
    <text evidence="2">The sequence shown here is derived from an EMBL/GenBank/DDBJ whole genome shotgun (WGS) entry which is preliminary data.</text>
</comment>
<gene>
    <name evidence="2" type="ORF">HD556DRAFT_1447656</name>
</gene>
<accession>A0A9P7AFX6</accession>
<name>A0A9P7AFX6_9AGAM</name>
<evidence type="ECO:0000313" key="3">
    <source>
        <dbReference type="Proteomes" id="UP000719766"/>
    </source>
</evidence>
<organism evidence="2 3">
    <name type="scientific">Suillus plorans</name>
    <dbReference type="NCBI Taxonomy" id="116603"/>
    <lineage>
        <taxon>Eukaryota</taxon>
        <taxon>Fungi</taxon>
        <taxon>Dikarya</taxon>
        <taxon>Basidiomycota</taxon>
        <taxon>Agaricomycotina</taxon>
        <taxon>Agaricomycetes</taxon>
        <taxon>Agaricomycetidae</taxon>
        <taxon>Boletales</taxon>
        <taxon>Suillineae</taxon>
        <taxon>Suillaceae</taxon>
        <taxon>Suillus</taxon>
    </lineage>
</organism>
<keyword evidence="3" id="KW-1185">Reference proteome</keyword>
<proteinExistence type="predicted"/>
<protein>
    <submittedName>
        <fullName evidence="2">Uncharacterized protein</fullName>
    </submittedName>
</protein>
<dbReference type="Proteomes" id="UP000719766">
    <property type="component" value="Unassembled WGS sequence"/>
</dbReference>